<feature type="region of interest" description="Disordered" evidence="1">
    <location>
        <begin position="1"/>
        <end position="309"/>
    </location>
</feature>
<gene>
    <name evidence="2" type="ORF">HXX76_012898</name>
</gene>
<keyword evidence="3" id="KW-1185">Reference proteome</keyword>
<accession>A0A835VSV8</accession>
<feature type="compositionally biased region" description="Gly residues" evidence="1">
    <location>
        <begin position="617"/>
        <end position="628"/>
    </location>
</feature>
<feature type="region of interest" description="Disordered" evidence="1">
    <location>
        <begin position="323"/>
        <end position="507"/>
    </location>
</feature>
<feature type="region of interest" description="Disordered" evidence="1">
    <location>
        <begin position="687"/>
        <end position="918"/>
    </location>
</feature>
<feature type="region of interest" description="Disordered" evidence="1">
    <location>
        <begin position="535"/>
        <end position="670"/>
    </location>
</feature>
<feature type="compositionally biased region" description="Acidic residues" evidence="1">
    <location>
        <begin position="876"/>
        <end position="890"/>
    </location>
</feature>
<dbReference type="EMBL" id="JAEHOC010000046">
    <property type="protein sequence ID" value="KAG2426580.1"/>
    <property type="molecule type" value="Genomic_DNA"/>
</dbReference>
<feature type="compositionally biased region" description="Gly residues" evidence="1">
    <location>
        <begin position="147"/>
        <end position="184"/>
    </location>
</feature>
<dbReference type="Proteomes" id="UP000650467">
    <property type="component" value="Unassembled WGS sequence"/>
</dbReference>
<feature type="compositionally biased region" description="Basic and acidic residues" evidence="1">
    <location>
        <begin position="479"/>
        <end position="497"/>
    </location>
</feature>
<feature type="compositionally biased region" description="Low complexity" evidence="1">
    <location>
        <begin position="590"/>
        <end position="612"/>
    </location>
</feature>
<protein>
    <submittedName>
        <fullName evidence="2">Uncharacterized protein</fullName>
    </submittedName>
</protein>
<feature type="compositionally biased region" description="Basic and acidic residues" evidence="1">
    <location>
        <begin position="703"/>
        <end position="713"/>
    </location>
</feature>
<dbReference type="OrthoDB" id="544891at2759"/>
<feature type="compositionally biased region" description="Basic and acidic residues" evidence="1">
    <location>
        <begin position="107"/>
        <end position="123"/>
    </location>
</feature>
<feature type="compositionally biased region" description="Low complexity" evidence="1">
    <location>
        <begin position="799"/>
        <end position="821"/>
    </location>
</feature>
<proteinExistence type="predicted"/>
<feature type="compositionally biased region" description="Polar residues" evidence="1">
    <location>
        <begin position="71"/>
        <end position="85"/>
    </location>
</feature>
<name>A0A835VSV8_CHLIN</name>
<evidence type="ECO:0000313" key="2">
    <source>
        <dbReference type="EMBL" id="KAG2426580.1"/>
    </source>
</evidence>
<evidence type="ECO:0000256" key="1">
    <source>
        <dbReference type="SAM" id="MobiDB-lite"/>
    </source>
</evidence>
<reference evidence="2" key="1">
    <citation type="journal article" date="2020" name="bioRxiv">
        <title>Comparative genomics of Chlamydomonas.</title>
        <authorList>
            <person name="Craig R.J."/>
            <person name="Hasan A.R."/>
            <person name="Ness R.W."/>
            <person name="Keightley P.D."/>
        </authorList>
    </citation>
    <scope>NUCLEOTIDE SEQUENCE</scope>
    <source>
        <strain evidence="2">SAG 7.73</strain>
    </source>
</reference>
<feature type="compositionally biased region" description="Low complexity" evidence="1">
    <location>
        <begin position="220"/>
        <end position="251"/>
    </location>
</feature>
<feature type="compositionally biased region" description="Acidic residues" evidence="1">
    <location>
        <begin position="897"/>
        <end position="907"/>
    </location>
</feature>
<sequence length="918" mass="91138">MSEPDTQDQGQGGVELPAALRPRSGWDKAAHNPDAVHNPYIDAAAVPSSGYMSPEYQPPRGGSPGAKSEDAQATDQSAFAVTQQGHLLGRTGERADSPGAVGPDGRPVWDSRHHVAPKTDRDPAPPAQILRPPSSGASPGQLYATGGASGAAGAGGAGGTGMDLGGAEGAGGEAGADAGMGMGQGRTTQLPGLNATSPASLRPSPYASTSGVAGAGAGAAGAAPGSPARGSGTASPAPAAAAGAGAVSSRPGRPDLADTYVGRAYSPDGSVKRGGGGAGGQQHGAAGSVGGGSRAEAGGDAGVDGHGTHLPALDKAYLYHQGKKPPFDLGFSTGGLGNTKGRRGGAAAAGGGGSTARTAAGKEDSSSGLSPAPGAIYMPANGTKRRGASQPRSARAARDRQLVPVPPPLPLTSRSHYSGSGGAGGHEGGGRVGGQSADGGMPTRRRDDTMRASGGVWRPSGRQPIPDALPSPGRTTYRAKADGEAGHETQEEADRRRAQPRAFSPDRYPIVGQGWSFAPEKFAVNPAYKDVRPKYLEAKPPADADNATPHLPDIGNHHGKPWLTPGKHLLADSSTPAPKVAAAGRPAYLPATGPSGPSVSSPSGVSASPGSTLNRTGGAGGKAWGGGKAPASKPRRRPLVKQETYSGSGSDNDDEDDGAPPEGDREVLAVIGGVRLMSMVRRGEMAAEIHRQAQEDAEMNAEDQAREEAEHRSAGGGSTDGDRPAAAGGARAESFKTQASSEPQREQRWASEPEQEEAGAKEDAAPAPPAAAGKPAAAEEEEEEDTPQPASASVSKRPSGASGVAKSDSVASAASAAGARSRVSREADAEEDAAQQQGPASVADGGDDGDGEGLDAPGAGEEGEEEAAGGLAAGADGDDDEDVGGVELPDEGAGAEVEAEEAEEAEDNVALPDGAEED</sequence>
<feature type="compositionally biased region" description="Low complexity" evidence="1">
    <location>
        <begin position="834"/>
        <end position="844"/>
    </location>
</feature>
<organism evidence="2 3">
    <name type="scientific">Chlamydomonas incerta</name>
    <dbReference type="NCBI Taxonomy" id="51695"/>
    <lineage>
        <taxon>Eukaryota</taxon>
        <taxon>Viridiplantae</taxon>
        <taxon>Chlorophyta</taxon>
        <taxon>core chlorophytes</taxon>
        <taxon>Chlorophyceae</taxon>
        <taxon>CS clade</taxon>
        <taxon>Chlamydomonadales</taxon>
        <taxon>Chlamydomonadaceae</taxon>
        <taxon>Chlamydomonas</taxon>
    </lineage>
</organism>
<dbReference type="AlphaFoldDB" id="A0A835VSV8"/>
<feature type="compositionally biased region" description="Polar residues" evidence="1">
    <location>
        <begin position="186"/>
        <end position="199"/>
    </location>
</feature>
<evidence type="ECO:0000313" key="3">
    <source>
        <dbReference type="Proteomes" id="UP000650467"/>
    </source>
</evidence>
<feature type="compositionally biased region" description="Gly residues" evidence="1">
    <location>
        <begin position="419"/>
        <end position="437"/>
    </location>
</feature>
<comment type="caution">
    <text evidence="2">The sequence shown here is derived from an EMBL/GenBank/DDBJ whole genome shotgun (WGS) entry which is preliminary data.</text>
</comment>
<feature type="compositionally biased region" description="Gly residues" evidence="1">
    <location>
        <begin position="272"/>
        <end position="305"/>
    </location>
</feature>